<dbReference type="EMBL" id="JBHRYB010000013">
    <property type="protein sequence ID" value="MFC3680826.1"/>
    <property type="molecule type" value="Genomic_DNA"/>
</dbReference>
<proteinExistence type="predicted"/>
<dbReference type="RefSeq" id="WP_376866925.1">
    <property type="nucleotide sequence ID" value="NZ_JBHRYB010000013.1"/>
</dbReference>
<sequence length="226" mass="24270">MDISATASAVHTSGANETHNSTTEAAPASSAGGTSRSGETATEWHSDRFIDRLDAQTRDRVSLSARAQKLDKIAADFFSGTIRSDQIPALTQRLFQDGLISGDEFRQLGGSAAQQQQVSAVTEASHFLNDYILTQPAGEERQQALSLLAVIESMNAPLTAHKRQQEQQALAYVSDYTETLKENGAPADIINGFENVAEVLETLDKVRNSESRTGAMASYGDVSSAF</sequence>
<gene>
    <name evidence="2" type="ORF">ACFOMG_12020</name>
</gene>
<feature type="region of interest" description="Disordered" evidence="1">
    <location>
        <begin position="1"/>
        <end position="43"/>
    </location>
</feature>
<name>A0ABV7VVS9_9GAMM</name>
<accession>A0ABV7VVS9</accession>
<comment type="caution">
    <text evidence="2">The sequence shown here is derived from an EMBL/GenBank/DDBJ whole genome shotgun (WGS) entry which is preliminary data.</text>
</comment>
<keyword evidence="3" id="KW-1185">Reference proteome</keyword>
<evidence type="ECO:0000313" key="3">
    <source>
        <dbReference type="Proteomes" id="UP001595722"/>
    </source>
</evidence>
<evidence type="ECO:0000313" key="2">
    <source>
        <dbReference type="EMBL" id="MFC3680826.1"/>
    </source>
</evidence>
<reference evidence="3" key="1">
    <citation type="journal article" date="2019" name="Int. J. Syst. Evol. Microbiol.">
        <title>The Global Catalogue of Microorganisms (GCM) 10K type strain sequencing project: providing services to taxonomists for standard genome sequencing and annotation.</title>
        <authorList>
            <consortium name="The Broad Institute Genomics Platform"/>
            <consortium name="The Broad Institute Genome Sequencing Center for Infectious Disease"/>
            <person name="Wu L."/>
            <person name="Ma J."/>
        </authorList>
    </citation>
    <scope>NUCLEOTIDE SEQUENCE [LARGE SCALE GENOMIC DNA]</scope>
    <source>
        <strain evidence="3">KCTC 42424</strain>
    </source>
</reference>
<protein>
    <submittedName>
        <fullName evidence="2">Uncharacterized protein</fullName>
    </submittedName>
</protein>
<feature type="compositionally biased region" description="Polar residues" evidence="1">
    <location>
        <begin position="31"/>
        <end position="40"/>
    </location>
</feature>
<dbReference type="Proteomes" id="UP001595722">
    <property type="component" value="Unassembled WGS sequence"/>
</dbReference>
<organism evidence="2 3">
    <name type="scientific">Bacterioplanoides pacificum</name>
    <dbReference type="NCBI Taxonomy" id="1171596"/>
    <lineage>
        <taxon>Bacteria</taxon>
        <taxon>Pseudomonadati</taxon>
        <taxon>Pseudomonadota</taxon>
        <taxon>Gammaproteobacteria</taxon>
        <taxon>Oceanospirillales</taxon>
        <taxon>Oceanospirillaceae</taxon>
        <taxon>Bacterioplanoides</taxon>
    </lineage>
</organism>
<evidence type="ECO:0000256" key="1">
    <source>
        <dbReference type="SAM" id="MobiDB-lite"/>
    </source>
</evidence>
<feature type="compositionally biased region" description="Polar residues" evidence="1">
    <location>
        <begin position="1"/>
        <end position="24"/>
    </location>
</feature>